<accession>A0A437J3M9</accession>
<proteinExistence type="predicted"/>
<protein>
    <submittedName>
        <fullName evidence="2">Nuclear transport factor 2 family protein</fullName>
    </submittedName>
</protein>
<dbReference type="OrthoDB" id="2860904at2"/>
<dbReference type="InterPro" id="IPR032710">
    <property type="entry name" value="NTF2-like_dom_sf"/>
</dbReference>
<dbReference type="Pfam" id="PF13577">
    <property type="entry name" value="SnoaL_4"/>
    <property type="match status" value="1"/>
</dbReference>
<comment type="caution">
    <text evidence="2">The sequence shown here is derived from an EMBL/GenBank/DDBJ whole genome shotgun (WGS) entry which is preliminary data.</text>
</comment>
<sequence>MNDSRDIAALIEKDRLTQLIHEFGWGLDSGDWDLYRACLCDRVRIDFERLTGFPEVEVAADDWTDFARHALAPVRRHHAYSNIQITLDGHRAKARVHMTARHFLPSDNGAAHNTQYGWYDFDFVLMSQGWKIAGVRHWFQWVSGNVGLFDFSREPVASAVARVFDPSRMVKQ</sequence>
<name>A0A437J3M9_9SPHN</name>
<feature type="domain" description="SnoaL-like" evidence="1">
    <location>
        <begin position="12"/>
        <end position="134"/>
    </location>
</feature>
<dbReference type="InterPro" id="IPR037401">
    <property type="entry name" value="SnoaL-like"/>
</dbReference>
<evidence type="ECO:0000313" key="3">
    <source>
        <dbReference type="Proteomes" id="UP000282977"/>
    </source>
</evidence>
<dbReference type="Gene3D" id="3.10.450.50">
    <property type="match status" value="1"/>
</dbReference>
<dbReference type="EMBL" id="RZUL01000010">
    <property type="protein sequence ID" value="RVT39156.1"/>
    <property type="molecule type" value="Genomic_DNA"/>
</dbReference>
<dbReference type="Proteomes" id="UP000282977">
    <property type="component" value="Unassembled WGS sequence"/>
</dbReference>
<dbReference type="RefSeq" id="WP_127691958.1">
    <property type="nucleotide sequence ID" value="NZ_RZUL01000010.1"/>
</dbReference>
<evidence type="ECO:0000259" key="1">
    <source>
        <dbReference type="Pfam" id="PF13577"/>
    </source>
</evidence>
<reference evidence="2 3" key="1">
    <citation type="submission" date="2019-01" db="EMBL/GenBank/DDBJ databases">
        <authorList>
            <person name="Chen W.-M."/>
        </authorList>
    </citation>
    <scope>NUCLEOTIDE SEQUENCE [LARGE SCALE GENOMIC DNA]</scope>
    <source>
        <strain evidence="2 3">TLA-22</strain>
    </source>
</reference>
<dbReference type="AlphaFoldDB" id="A0A437J3M9"/>
<gene>
    <name evidence="2" type="ORF">ENE74_16420</name>
</gene>
<organism evidence="2 3">
    <name type="scientific">Sphingobium algorifonticola</name>
    <dbReference type="NCBI Taxonomy" id="2008318"/>
    <lineage>
        <taxon>Bacteria</taxon>
        <taxon>Pseudomonadati</taxon>
        <taxon>Pseudomonadota</taxon>
        <taxon>Alphaproteobacteria</taxon>
        <taxon>Sphingomonadales</taxon>
        <taxon>Sphingomonadaceae</taxon>
        <taxon>Sphingobium</taxon>
    </lineage>
</organism>
<evidence type="ECO:0000313" key="2">
    <source>
        <dbReference type="EMBL" id="RVT39156.1"/>
    </source>
</evidence>
<keyword evidence="3" id="KW-1185">Reference proteome</keyword>
<dbReference type="SUPFAM" id="SSF54427">
    <property type="entry name" value="NTF2-like"/>
    <property type="match status" value="1"/>
</dbReference>